<evidence type="ECO:0000313" key="2">
    <source>
        <dbReference type="Proteomes" id="UP000002489"/>
    </source>
</evidence>
<dbReference type="EnsemblFungi" id="FOXG_10735T0">
    <property type="protein sequence ID" value="FOXG_10735P0"/>
    <property type="gene ID" value="FOXG_10735"/>
</dbReference>
<evidence type="ECO:0000313" key="1">
    <source>
        <dbReference type="EnsemblFungi" id="FOXG_10735P0"/>
    </source>
</evidence>
<reference evidence="2" key="1">
    <citation type="journal article" date="2012" name="Mol. Plant Microbe Interact.">
        <title>A highly conserved effector in Fusarium oxysporum is required for full virulence on Arabidopsis.</title>
        <authorList>
            <person name="Thatcher L.F."/>
            <person name="Gardiner D.M."/>
            <person name="Kazan K."/>
            <person name="Manners J."/>
        </authorList>
    </citation>
    <scope>NUCLEOTIDE SEQUENCE [LARGE SCALE GENOMIC DNA]</scope>
    <source>
        <strain evidence="2">Fo5176</strain>
    </source>
</reference>
<protein>
    <submittedName>
        <fullName evidence="1">Uncharacterized protein</fullName>
    </submittedName>
</protein>
<name>A0A0D2Y384_FUSOF</name>
<dbReference type="AlphaFoldDB" id="A0A0D2Y384"/>
<dbReference type="Proteomes" id="UP000002489">
    <property type="component" value="Unassembled WGS sequence"/>
</dbReference>
<organism evidence="1 2">
    <name type="scientific">Fusarium oxysporum (strain Fo5176)</name>
    <name type="common">Fusarium vascular wilt</name>
    <dbReference type="NCBI Taxonomy" id="660025"/>
    <lineage>
        <taxon>Eukaryota</taxon>
        <taxon>Fungi</taxon>
        <taxon>Dikarya</taxon>
        <taxon>Ascomycota</taxon>
        <taxon>Pezizomycotina</taxon>
        <taxon>Sordariomycetes</taxon>
        <taxon>Hypocreomycetidae</taxon>
        <taxon>Hypocreales</taxon>
        <taxon>Nectriaceae</taxon>
        <taxon>Fusarium</taxon>
        <taxon>Fusarium oxysporum species complex</taxon>
    </lineage>
</organism>
<proteinExistence type="predicted"/>
<reference evidence="1" key="2">
    <citation type="submission" date="2025-08" db="UniProtKB">
        <authorList>
            <consortium name="EnsemblFungi"/>
        </authorList>
    </citation>
    <scope>IDENTIFICATION</scope>
    <source>
        <strain evidence="1">4287 / CBS 123668 / FGSC 9935 / NRRL 34936</strain>
    </source>
</reference>
<accession>A0A0D2Y384</accession>
<sequence length="107" mass="11802">MFRLLSEGLEQIGKKLPLSLPFELVIVCDYHVLMVLSNPDNNSGCSLVDISHKLNLGAAFFFIFLVDAELVDPQPPRSSTSQTTECHLKLRGSKEGHLYAVTVIISS</sequence>